<proteinExistence type="predicted"/>
<accession>X1I6Q7</accession>
<evidence type="ECO:0000313" key="2">
    <source>
        <dbReference type="EMBL" id="GAH78061.1"/>
    </source>
</evidence>
<feature type="non-terminal residue" evidence="2">
    <location>
        <position position="1"/>
    </location>
</feature>
<organism evidence="2">
    <name type="scientific">marine sediment metagenome</name>
    <dbReference type="NCBI Taxonomy" id="412755"/>
    <lineage>
        <taxon>unclassified sequences</taxon>
        <taxon>metagenomes</taxon>
        <taxon>ecological metagenomes</taxon>
    </lineage>
</organism>
<gene>
    <name evidence="2" type="ORF">S03H2_64354</name>
</gene>
<dbReference type="AlphaFoldDB" id="X1I6Q7"/>
<feature type="non-terminal residue" evidence="2">
    <location>
        <position position="217"/>
    </location>
</feature>
<protein>
    <submittedName>
        <fullName evidence="2">Uncharacterized protein</fullName>
    </submittedName>
</protein>
<sequence length="217" mass="24763">VLLPPLEVDEESMTEETEEGTVWNKKGMQFGSQLTSALIAIDKQLRAEYQATPTPPWVNNDEYDLPRESLLETELLQVQEEIRQLTDKKTSLQVDIKKEGELKRLLYENGTELEDAIHDALQLLGFGTSRFRDSESEFDVVFESKEGRFIGEAEGKDNKAINIDKLRQLDMNIHEDLSRDEIQEPAKGVLFGNASRLTPIKERKAFFTDKCVSASKR</sequence>
<evidence type="ECO:0000256" key="1">
    <source>
        <dbReference type="SAM" id="Coils"/>
    </source>
</evidence>
<keyword evidence="1" id="KW-0175">Coiled coil</keyword>
<reference evidence="2" key="1">
    <citation type="journal article" date="2014" name="Front. Microbiol.">
        <title>High frequency of phylogenetically diverse reductive dehalogenase-homologous genes in deep subseafloor sedimentary metagenomes.</title>
        <authorList>
            <person name="Kawai M."/>
            <person name="Futagami T."/>
            <person name="Toyoda A."/>
            <person name="Takaki Y."/>
            <person name="Nishi S."/>
            <person name="Hori S."/>
            <person name="Arai W."/>
            <person name="Tsubouchi T."/>
            <person name="Morono Y."/>
            <person name="Uchiyama I."/>
            <person name="Ito T."/>
            <person name="Fujiyama A."/>
            <person name="Inagaki F."/>
            <person name="Takami H."/>
        </authorList>
    </citation>
    <scope>NUCLEOTIDE SEQUENCE</scope>
    <source>
        <strain evidence="2">Expedition CK06-06</strain>
    </source>
</reference>
<name>X1I6Q7_9ZZZZ</name>
<comment type="caution">
    <text evidence="2">The sequence shown here is derived from an EMBL/GenBank/DDBJ whole genome shotgun (WGS) entry which is preliminary data.</text>
</comment>
<dbReference type="EMBL" id="BARU01041794">
    <property type="protein sequence ID" value="GAH78061.1"/>
    <property type="molecule type" value="Genomic_DNA"/>
</dbReference>
<feature type="coiled-coil region" evidence="1">
    <location>
        <begin position="68"/>
        <end position="95"/>
    </location>
</feature>